<reference evidence="3 4" key="1">
    <citation type="journal article" date="2019" name="Sci. Rep.">
        <title>Comparative genomics of chytrid fungi reveal insights into the obligate biotrophic and pathogenic lifestyle of Synchytrium endobioticum.</title>
        <authorList>
            <person name="van de Vossenberg B.T.L.H."/>
            <person name="Warris S."/>
            <person name="Nguyen H.D.T."/>
            <person name="van Gent-Pelzer M.P.E."/>
            <person name="Joly D.L."/>
            <person name="van de Geest H.C."/>
            <person name="Bonants P.J.M."/>
            <person name="Smith D.S."/>
            <person name="Levesque C.A."/>
            <person name="van der Lee T.A.J."/>
        </authorList>
    </citation>
    <scope>NUCLEOTIDE SEQUENCE [LARGE SCALE GENOMIC DNA]</scope>
    <source>
        <strain evidence="3 4">LEV6574</strain>
    </source>
</reference>
<dbReference type="AlphaFoldDB" id="A0A507CWN2"/>
<dbReference type="VEuPathDB" id="FungiDB:SeMB42_g06342"/>
<feature type="compositionally biased region" description="Pro residues" evidence="1">
    <location>
        <begin position="1054"/>
        <end position="1069"/>
    </location>
</feature>
<evidence type="ECO:0000256" key="1">
    <source>
        <dbReference type="SAM" id="MobiDB-lite"/>
    </source>
</evidence>
<evidence type="ECO:0000313" key="3">
    <source>
        <dbReference type="EMBL" id="TPX43652.1"/>
    </source>
</evidence>
<dbReference type="PANTHER" id="PTHR40375:SF2">
    <property type="entry name" value="SPORULATION-SPECIFIC PROTEIN 22"/>
    <property type="match status" value="1"/>
</dbReference>
<dbReference type="Pfam" id="PF00564">
    <property type="entry name" value="PB1"/>
    <property type="match status" value="1"/>
</dbReference>
<dbReference type="Gene3D" id="3.10.20.90">
    <property type="entry name" value="Phosphatidylinositol 3-kinase Catalytic Subunit, Chain A, domain 1"/>
    <property type="match status" value="1"/>
</dbReference>
<feature type="compositionally biased region" description="Low complexity" evidence="1">
    <location>
        <begin position="976"/>
        <end position="991"/>
    </location>
</feature>
<gene>
    <name evidence="3" type="ORF">SeLEV6574_g04931</name>
</gene>
<dbReference type="InterPro" id="IPR000270">
    <property type="entry name" value="PB1_dom"/>
</dbReference>
<comment type="caution">
    <text evidence="3">The sequence shown here is derived from an EMBL/GenBank/DDBJ whole genome shotgun (WGS) entry which is preliminary data.</text>
</comment>
<feature type="region of interest" description="Disordered" evidence="1">
    <location>
        <begin position="966"/>
        <end position="1069"/>
    </location>
</feature>
<dbReference type="PANTHER" id="PTHR40375">
    <property type="entry name" value="SPORULATION-SPECIFIC PROTEIN 22"/>
    <property type="match status" value="1"/>
</dbReference>
<dbReference type="PROSITE" id="PS51745">
    <property type="entry name" value="PB1"/>
    <property type="match status" value="1"/>
</dbReference>
<proteinExistence type="predicted"/>
<name>A0A507CWN2_9FUNG</name>
<dbReference type="GO" id="GO:0090173">
    <property type="term" value="P:regulation of synaptonemal complex assembly"/>
    <property type="evidence" value="ECO:0007669"/>
    <property type="project" value="InterPro"/>
</dbReference>
<dbReference type="VEuPathDB" id="FungiDB:SeMB42_g06343"/>
<sequence length="1082" mass="120623">MLADYLRDVEAALAADRSGAMGLLDQLQWGFAHNSFAIDRSHDHSCSSYSCSCSCSSSAAPAPAVAAACRLWNAAIRYAPRDIELCAKVRLVAFQVLHAIHDASTNVNFKLSDIGRQAVESLLDAAMLEPAMSIVSAVMQKGHLRDKSLTWRFLLIEHQLRQDGPVTLDCEIVTLVDAKENEIDHCIARLFRCMLHLVKDSKQDKIRLCINVIHQTLDLARARSIWKPSWTDVYIYSWIYRSFIGAPEITQLVQAFSEMRKLTQSSAILALALRAFVLGAIQPQQVLDAARELAHSNRQWSILLCRMIQDLAKTDLQLAVQVSCQVHLEPELQSRLILSLVYMCTQVPRAIHFSKAQTLLSHTLAQPTTSPEVASLGAVIVWRAADVELKCDRREPAIKWFDLLTNLVPVSLGGKIRKCLNDLCHQSGTPLAVTEESDNCDESLLENLELDAKTDKAAEVFAMCQQHILRSSNPGTLLRLLNIAYKALTTVDTEDEDDVAWLIRYSWNTMARYGRTQEFLAVGYADITYRALCLRDHEDVASLQQKRLCCLCKLSASMRQVREKKDPIYDLALKEIDETRQVIERLGNASSKRDHKLVESLILYEFECHIGLKAFAELKRIVKAADADSQGISTKVFERMAGLAIHSDCPSGLLFGIVQAVLDCLLKRGKLDMGKVCKWFRLLLEIAMDGSLESTENLFRQVYTIMQFNADTYPQDELLWLAISCWNFAMRIRSSDEENGSFSACELALGFAKHLKDSGMQLSQPASRMVSALDRGPPISSPVIAEQIQGPTTRKHRENIPESKPMIVIKAQLDNEIRRVPMSRFPGELTYDELCIIIERLFKLKQAVNPPEMILKYVDEDGDKCMLENDIDISHALSMNSCLRVIVERPSTSAQKSPDSPPSAGPSSIEALKASLLDVKERVDVALKALSSPGLVSNRTADGNKPESYAKLNPQDLTEFLPKATIQPDVVPPSPASSIASTPAPQQQQYVPHPPQPPPQAPQNYYNQPSHPNHPYYPPQTPSQQYYSPHPPRQGYNAPPQPVGQPLQQYGLPGGPPPPPPPSAYYRPPPLNQAMMQVYSIG</sequence>
<feature type="domain" description="PB1" evidence="2">
    <location>
        <begin position="806"/>
        <end position="890"/>
    </location>
</feature>
<evidence type="ECO:0000313" key="4">
    <source>
        <dbReference type="Proteomes" id="UP000320475"/>
    </source>
</evidence>
<evidence type="ECO:0000259" key="2">
    <source>
        <dbReference type="PROSITE" id="PS51745"/>
    </source>
</evidence>
<dbReference type="InterPro" id="IPR039057">
    <property type="entry name" value="Spo22/ZIP4"/>
</dbReference>
<dbReference type="OrthoDB" id="1594986at2759"/>
<dbReference type="SUPFAM" id="SSF54277">
    <property type="entry name" value="CAD &amp; PB1 domains"/>
    <property type="match status" value="1"/>
</dbReference>
<dbReference type="Proteomes" id="UP000320475">
    <property type="component" value="Unassembled WGS sequence"/>
</dbReference>
<dbReference type="InterPro" id="IPR053793">
    <property type="entry name" value="PB1-like"/>
</dbReference>
<feature type="compositionally biased region" description="Pro residues" evidence="1">
    <location>
        <begin position="992"/>
        <end position="1001"/>
    </location>
</feature>
<accession>A0A507CWN2</accession>
<dbReference type="EMBL" id="QEAM01000214">
    <property type="protein sequence ID" value="TPX43652.1"/>
    <property type="molecule type" value="Genomic_DNA"/>
</dbReference>
<organism evidence="3 4">
    <name type="scientific">Synchytrium endobioticum</name>
    <dbReference type="NCBI Taxonomy" id="286115"/>
    <lineage>
        <taxon>Eukaryota</taxon>
        <taxon>Fungi</taxon>
        <taxon>Fungi incertae sedis</taxon>
        <taxon>Chytridiomycota</taxon>
        <taxon>Chytridiomycota incertae sedis</taxon>
        <taxon>Chytridiomycetes</taxon>
        <taxon>Synchytriales</taxon>
        <taxon>Synchytriaceae</taxon>
        <taxon>Synchytrium</taxon>
    </lineage>
</organism>
<protein>
    <recommendedName>
        <fullName evidence="2">PB1 domain-containing protein</fullName>
    </recommendedName>
</protein>
<dbReference type="SMART" id="SM00666">
    <property type="entry name" value="PB1"/>
    <property type="match status" value="1"/>
</dbReference>